<dbReference type="eggNOG" id="COG1073">
    <property type="taxonomic scope" value="Bacteria"/>
</dbReference>
<dbReference type="PIRSF" id="PIRSF016521">
    <property type="entry name" value="Acyl-CoA_hydro"/>
    <property type="match status" value="1"/>
</dbReference>
<dbReference type="GO" id="GO:0047617">
    <property type="term" value="F:fatty acyl-CoA hydrolase activity"/>
    <property type="evidence" value="ECO:0007669"/>
    <property type="project" value="TreeGrafter"/>
</dbReference>
<dbReference type="Pfam" id="PF04775">
    <property type="entry name" value="Bile_Hydr_Trans"/>
    <property type="match status" value="1"/>
</dbReference>
<dbReference type="InterPro" id="IPR014940">
    <property type="entry name" value="BAAT_C"/>
</dbReference>
<name>G5JUK9_9STRE</name>
<feature type="domain" description="BAAT/Acyl-CoA thioester hydrolase C-terminal" evidence="4">
    <location>
        <begin position="216"/>
        <end position="381"/>
    </location>
</feature>
<comment type="similarity">
    <text evidence="1">Belongs to the C/M/P thioester hydrolase family.</text>
</comment>
<dbReference type="PANTHER" id="PTHR10824">
    <property type="entry name" value="ACYL-COENZYME A THIOESTERASE-RELATED"/>
    <property type="match status" value="1"/>
</dbReference>
<dbReference type="Proteomes" id="UP000003573">
    <property type="component" value="Unassembled WGS sequence"/>
</dbReference>
<dbReference type="InterPro" id="IPR006862">
    <property type="entry name" value="Thio_Ohase/aa_AcTrfase"/>
</dbReference>
<dbReference type="AlphaFoldDB" id="G5JUK9"/>
<dbReference type="RefSeq" id="WP_003080141.1">
    <property type="nucleotide sequence ID" value="NZ_AEUW02000001.1"/>
</dbReference>
<dbReference type="InterPro" id="IPR016662">
    <property type="entry name" value="Acyl-CoA_thioEstase_long-chain"/>
</dbReference>
<gene>
    <name evidence="5" type="ORF">STRMA_0837</name>
</gene>
<sequence>MACHFQISDKEQMADQDLRITVSHLPIFTEIRLVLELEDYYCINAPMTLDSKVKWRSSAVFLTDSKGQIDLSKTPALKGSYTGINAMGLFETAQPERKRKRKSQTPVFKDLSLNDRFYCKITAFKDNTAIGCCSFQRYYLPKTLRFKNIYLNKAKARLFYGKEWRNRPAIIVLSGSEGGLEKAQNIAQLLASRGFVTMSLAYFGLDGLPADLCRIPLESIEEALAFLKSSSLVDSQRIGIYGRSKGAELALLAASYFQEIKAIVANAPTDCVYEGLKGKWNAGCSSWTYREKEIPYTKFQLLNFAAERFFHKKLLKKNTASLFSMADISAPCLFIAALEDEIWDAYGAVTNIMKQLKDNTKHDFLITPHLGHMNTVSYQPNWRYRKWPLSVIQSETRRSWQATVEHFQHFL</sequence>
<comment type="caution">
    <text evidence="5">The sequence shown here is derived from an EMBL/GenBank/DDBJ whole genome shotgun (WGS) entry which is preliminary data.</text>
</comment>
<dbReference type="Gene3D" id="2.60.40.2240">
    <property type="entry name" value="Acyl-CoA thioester hydrolase/BAAT N-terminal domain"/>
    <property type="match status" value="1"/>
</dbReference>
<feature type="active site" description="Charge relay system" evidence="2">
    <location>
        <position position="244"/>
    </location>
</feature>
<reference evidence="5 6" key="1">
    <citation type="journal article" date="2014" name="Int. J. Syst. Evol. Microbiol.">
        <title>Phylogenomics and the dynamic genome evolution of the genus Streptococcus.</title>
        <authorList>
            <consortium name="The Broad Institute Genome Sequencing Platform"/>
            <person name="Richards V.P."/>
            <person name="Palmer S.R."/>
            <person name="Pavinski Bitar P.D."/>
            <person name="Qin X."/>
            <person name="Weinstock G.M."/>
            <person name="Highlander S.K."/>
            <person name="Town C.D."/>
            <person name="Burne R.A."/>
            <person name="Stanhope M.J."/>
        </authorList>
    </citation>
    <scope>NUCLEOTIDE SEQUENCE [LARGE SCALE GENOMIC DNA]</scope>
    <source>
        <strain evidence="5 6">NCTC 11558</strain>
    </source>
</reference>
<dbReference type="OrthoDB" id="8922993at2"/>
<dbReference type="EMBL" id="AEUW02000001">
    <property type="protein sequence ID" value="EHJ52289.1"/>
    <property type="molecule type" value="Genomic_DNA"/>
</dbReference>
<keyword evidence="5" id="KW-0378">Hydrolase</keyword>
<evidence type="ECO:0000259" key="4">
    <source>
        <dbReference type="Pfam" id="PF08840"/>
    </source>
</evidence>
<evidence type="ECO:0000259" key="3">
    <source>
        <dbReference type="Pfam" id="PF04775"/>
    </source>
</evidence>
<dbReference type="PANTHER" id="PTHR10824:SF4">
    <property type="entry name" value="ACYL-COENZYME A THIOESTERASE 1-LIKE"/>
    <property type="match status" value="1"/>
</dbReference>
<evidence type="ECO:0000256" key="1">
    <source>
        <dbReference type="ARBA" id="ARBA00006538"/>
    </source>
</evidence>
<organism evidence="5 6">
    <name type="scientific">Streptococcus macacae NCTC 11558</name>
    <dbReference type="NCBI Taxonomy" id="764298"/>
    <lineage>
        <taxon>Bacteria</taxon>
        <taxon>Bacillati</taxon>
        <taxon>Bacillota</taxon>
        <taxon>Bacilli</taxon>
        <taxon>Lactobacillales</taxon>
        <taxon>Streptococcaceae</taxon>
        <taxon>Streptococcus</taxon>
    </lineage>
</organism>
<dbReference type="Pfam" id="PF08840">
    <property type="entry name" value="BAAT_C"/>
    <property type="match status" value="1"/>
</dbReference>
<dbReference type="InterPro" id="IPR042490">
    <property type="entry name" value="Thio_Ohase/BAAT_N"/>
</dbReference>
<dbReference type="SUPFAM" id="SSF53474">
    <property type="entry name" value="alpha/beta-Hydrolases"/>
    <property type="match status" value="1"/>
</dbReference>
<evidence type="ECO:0000256" key="2">
    <source>
        <dbReference type="PIRSR" id="PIRSR016521-1"/>
    </source>
</evidence>
<keyword evidence="6" id="KW-1185">Reference proteome</keyword>
<feature type="active site" description="Charge relay system" evidence="2">
    <location>
        <position position="340"/>
    </location>
</feature>
<accession>G5JUK9</accession>
<evidence type="ECO:0000313" key="5">
    <source>
        <dbReference type="EMBL" id="EHJ52289.1"/>
    </source>
</evidence>
<dbReference type="GO" id="GO:0006631">
    <property type="term" value="P:fatty acid metabolic process"/>
    <property type="evidence" value="ECO:0007669"/>
    <property type="project" value="TreeGrafter"/>
</dbReference>
<dbReference type="InterPro" id="IPR029058">
    <property type="entry name" value="AB_hydrolase_fold"/>
</dbReference>
<evidence type="ECO:0000313" key="6">
    <source>
        <dbReference type="Proteomes" id="UP000003573"/>
    </source>
</evidence>
<dbReference type="GO" id="GO:0006637">
    <property type="term" value="P:acyl-CoA metabolic process"/>
    <property type="evidence" value="ECO:0007669"/>
    <property type="project" value="InterPro"/>
</dbReference>
<feature type="active site" description="Charge relay system" evidence="2">
    <location>
        <position position="372"/>
    </location>
</feature>
<feature type="domain" description="Acyl-CoA thioester hydrolase/bile acid-CoA amino acid N-acetyltransferase" evidence="3">
    <location>
        <begin position="15"/>
        <end position="145"/>
    </location>
</feature>
<proteinExistence type="inferred from homology"/>
<dbReference type="Gene3D" id="3.40.50.1820">
    <property type="entry name" value="alpha/beta hydrolase"/>
    <property type="match status" value="1"/>
</dbReference>
<dbReference type="STRING" id="764298.STRMA_0837"/>
<protein>
    <submittedName>
        <fullName evidence="5">Acyl-CoA thioester hydrolase/BAAT N-terminal domain protein</fullName>
    </submittedName>
</protein>